<accession>A0A6V7Y2V3</accession>
<dbReference type="AlphaFoldDB" id="A0A6V7Y2V3"/>
<gene>
    <name evidence="1" type="ORF">MENT_LOCUS59657</name>
</gene>
<name>A0A6V7Y2V3_MELEN</name>
<sequence length="52" mass="5981">MVNVNVIVKWWLLDSVTNISNMIVEGNPVETLKFYIMFTGKEAVSDDVYMII</sequence>
<proteinExistence type="predicted"/>
<reference evidence="1 2" key="1">
    <citation type="submission" date="2020-08" db="EMBL/GenBank/DDBJ databases">
        <authorList>
            <person name="Koutsovoulos G."/>
            <person name="Danchin GJ E."/>
        </authorList>
    </citation>
    <scope>NUCLEOTIDE SEQUENCE [LARGE SCALE GENOMIC DNA]</scope>
</reference>
<organism evidence="1 2">
    <name type="scientific">Meloidogyne enterolobii</name>
    <name type="common">Root-knot nematode worm</name>
    <name type="synonym">Meloidogyne mayaguensis</name>
    <dbReference type="NCBI Taxonomy" id="390850"/>
    <lineage>
        <taxon>Eukaryota</taxon>
        <taxon>Metazoa</taxon>
        <taxon>Ecdysozoa</taxon>
        <taxon>Nematoda</taxon>
        <taxon>Chromadorea</taxon>
        <taxon>Rhabditida</taxon>
        <taxon>Tylenchina</taxon>
        <taxon>Tylenchomorpha</taxon>
        <taxon>Tylenchoidea</taxon>
        <taxon>Meloidogynidae</taxon>
        <taxon>Meloidogyninae</taxon>
        <taxon>Meloidogyne</taxon>
    </lineage>
</organism>
<dbReference type="EMBL" id="CAJEWN010002926">
    <property type="protein sequence ID" value="CAD2205815.1"/>
    <property type="molecule type" value="Genomic_DNA"/>
</dbReference>
<protein>
    <submittedName>
        <fullName evidence="1">Uncharacterized protein</fullName>
    </submittedName>
</protein>
<dbReference type="Proteomes" id="UP000580250">
    <property type="component" value="Unassembled WGS sequence"/>
</dbReference>
<evidence type="ECO:0000313" key="2">
    <source>
        <dbReference type="Proteomes" id="UP000580250"/>
    </source>
</evidence>
<evidence type="ECO:0000313" key="1">
    <source>
        <dbReference type="EMBL" id="CAD2205815.1"/>
    </source>
</evidence>
<comment type="caution">
    <text evidence="1">The sequence shown here is derived from an EMBL/GenBank/DDBJ whole genome shotgun (WGS) entry which is preliminary data.</text>
</comment>